<dbReference type="EMBL" id="VSRR010008351">
    <property type="protein sequence ID" value="MPC48560.1"/>
    <property type="molecule type" value="Genomic_DNA"/>
</dbReference>
<dbReference type="AlphaFoldDB" id="A0A5B7FLJ9"/>
<accession>A0A5B7FLJ9</accession>
<keyword evidence="2" id="KW-1185">Reference proteome</keyword>
<gene>
    <name evidence="1" type="ORF">E2C01_042335</name>
</gene>
<organism evidence="1 2">
    <name type="scientific">Portunus trituberculatus</name>
    <name type="common">Swimming crab</name>
    <name type="synonym">Neptunus trituberculatus</name>
    <dbReference type="NCBI Taxonomy" id="210409"/>
    <lineage>
        <taxon>Eukaryota</taxon>
        <taxon>Metazoa</taxon>
        <taxon>Ecdysozoa</taxon>
        <taxon>Arthropoda</taxon>
        <taxon>Crustacea</taxon>
        <taxon>Multicrustacea</taxon>
        <taxon>Malacostraca</taxon>
        <taxon>Eumalacostraca</taxon>
        <taxon>Eucarida</taxon>
        <taxon>Decapoda</taxon>
        <taxon>Pleocyemata</taxon>
        <taxon>Brachyura</taxon>
        <taxon>Eubrachyura</taxon>
        <taxon>Portunoidea</taxon>
        <taxon>Portunidae</taxon>
        <taxon>Portuninae</taxon>
        <taxon>Portunus</taxon>
    </lineage>
</organism>
<proteinExistence type="predicted"/>
<comment type="caution">
    <text evidence="1">The sequence shown here is derived from an EMBL/GenBank/DDBJ whole genome shotgun (WGS) entry which is preliminary data.</text>
</comment>
<dbReference type="Proteomes" id="UP000324222">
    <property type="component" value="Unassembled WGS sequence"/>
</dbReference>
<evidence type="ECO:0000313" key="2">
    <source>
        <dbReference type="Proteomes" id="UP000324222"/>
    </source>
</evidence>
<name>A0A5B7FLJ9_PORTR</name>
<reference evidence="1 2" key="1">
    <citation type="submission" date="2019-05" db="EMBL/GenBank/DDBJ databases">
        <title>Another draft genome of Portunus trituberculatus and its Hox gene families provides insights of decapod evolution.</title>
        <authorList>
            <person name="Jeong J.-H."/>
            <person name="Song I."/>
            <person name="Kim S."/>
            <person name="Choi T."/>
            <person name="Kim D."/>
            <person name="Ryu S."/>
            <person name="Kim W."/>
        </authorList>
    </citation>
    <scope>NUCLEOTIDE SEQUENCE [LARGE SCALE GENOMIC DNA]</scope>
    <source>
        <tissue evidence="1">Muscle</tissue>
    </source>
</reference>
<protein>
    <submittedName>
        <fullName evidence="1">Uncharacterized protein</fullName>
    </submittedName>
</protein>
<evidence type="ECO:0000313" key="1">
    <source>
        <dbReference type="EMBL" id="MPC48560.1"/>
    </source>
</evidence>
<sequence>MRKKKKGLNYHSQGGLTSSLPRLPSCPAWPAWGGRSLVEEEAAALDLPPIREARVDDGSGGPTLLVL</sequence>